<accession>R7V7B5</accession>
<dbReference type="EnsemblMetazoa" id="CapteT114697">
    <property type="protein sequence ID" value="CapteP114697"/>
    <property type="gene ID" value="CapteG114697"/>
</dbReference>
<evidence type="ECO:0000313" key="6">
    <source>
        <dbReference type="EMBL" id="ELU12261.1"/>
    </source>
</evidence>
<evidence type="ECO:0000256" key="2">
    <source>
        <dbReference type="ARBA" id="ARBA00008231"/>
    </source>
</evidence>
<dbReference type="Proteomes" id="UP000014760">
    <property type="component" value="Unassembled WGS sequence"/>
</dbReference>
<evidence type="ECO:0000256" key="3">
    <source>
        <dbReference type="ARBA" id="ARBA00022946"/>
    </source>
</evidence>
<dbReference type="InterPro" id="IPR042272">
    <property type="entry name" value="ATP12_ATP_synth-F1-assembly_N"/>
</dbReference>
<dbReference type="STRING" id="283909.R7V7B5"/>
<evidence type="ECO:0000313" key="7">
    <source>
        <dbReference type="EnsemblMetazoa" id="CapteP114697"/>
    </source>
</evidence>
<reference evidence="7" key="3">
    <citation type="submission" date="2015-06" db="UniProtKB">
        <authorList>
            <consortium name="EnsemblMetazoa"/>
        </authorList>
    </citation>
    <scope>IDENTIFICATION</scope>
</reference>
<evidence type="ECO:0008006" key="9">
    <source>
        <dbReference type="Google" id="ProtNLM"/>
    </source>
</evidence>
<dbReference type="EMBL" id="AMQN01005475">
    <property type="status" value="NOT_ANNOTATED_CDS"/>
    <property type="molecule type" value="Genomic_DNA"/>
</dbReference>
<dbReference type="PANTHER" id="PTHR21013">
    <property type="entry name" value="ATP SYNTHASE MITOCHONDRIAL F1 COMPLEX ASSEMBLY FACTOR 2/ATP12 PROTEIN, MITOCHONDRIAL PRECURSOR"/>
    <property type="match status" value="1"/>
</dbReference>
<reference evidence="8" key="1">
    <citation type="submission" date="2012-12" db="EMBL/GenBank/DDBJ databases">
        <authorList>
            <person name="Hellsten U."/>
            <person name="Grimwood J."/>
            <person name="Chapman J.A."/>
            <person name="Shapiro H."/>
            <person name="Aerts A."/>
            <person name="Otillar R.P."/>
            <person name="Terry A.Y."/>
            <person name="Boore J.L."/>
            <person name="Simakov O."/>
            <person name="Marletaz F."/>
            <person name="Cho S.-J."/>
            <person name="Edsinger-Gonzales E."/>
            <person name="Havlak P."/>
            <person name="Kuo D.-H."/>
            <person name="Larsson T."/>
            <person name="Lv J."/>
            <person name="Arendt D."/>
            <person name="Savage R."/>
            <person name="Osoegawa K."/>
            <person name="de Jong P."/>
            <person name="Lindberg D.R."/>
            <person name="Seaver E.C."/>
            <person name="Weisblat D.A."/>
            <person name="Putnam N.H."/>
            <person name="Grigoriev I.V."/>
            <person name="Rokhsar D.S."/>
        </authorList>
    </citation>
    <scope>NUCLEOTIDE SEQUENCE</scope>
    <source>
        <strain evidence="8">I ESC-2004</strain>
    </source>
</reference>
<protein>
    <recommendedName>
        <fullName evidence="9">ATP synthase mitochondrial F1 complex assembly factor 2</fullName>
    </recommendedName>
</protein>
<reference evidence="6 8" key="2">
    <citation type="journal article" date="2013" name="Nature">
        <title>Insights into bilaterian evolution from three spiralian genomes.</title>
        <authorList>
            <person name="Simakov O."/>
            <person name="Marletaz F."/>
            <person name="Cho S.J."/>
            <person name="Edsinger-Gonzales E."/>
            <person name="Havlak P."/>
            <person name="Hellsten U."/>
            <person name="Kuo D.H."/>
            <person name="Larsson T."/>
            <person name="Lv J."/>
            <person name="Arendt D."/>
            <person name="Savage R."/>
            <person name="Osoegawa K."/>
            <person name="de Jong P."/>
            <person name="Grimwood J."/>
            <person name="Chapman J.A."/>
            <person name="Shapiro H."/>
            <person name="Aerts A."/>
            <person name="Otillar R.P."/>
            <person name="Terry A.Y."/>
            <person name="Boore J.L."/>
            <person name="Grigoriev I.V."/>
            <person name="Lindberg D.R."/>
            <person name="Seaver E.C."/>
            <person name="Weisblat D.A."/>
            <person name="Putnam N.H."/>
            <person name="Rokhsar D.S."/>
        </authorList>
    </citation>
    <scope>NUCLEOTIDE SEQUENCE</scope>
    <source>
        <strain evidence="6 8">I ESC-2004</strain>
    </source>
</reference>
<sequence length="255" mass="29566">MSIFPELKKFYKNATITHAEGGGFEVNLDKRKLKTPMGNIFKVPNEGLAMAVAGEWNAQDKIIKKYNMHITALANTAIDNPTHRTRDQVINGILEYLDTDTLCYRVEHPQELVDLQTKEWDAILNWIMERYHIYIEATTGFGVPTVPTETREIFRQHLQSFNDFALVGYQQAVEVVRSIFIAYALIDRHISVEKAVNLSRLELDFQTEKWGNVEWHHDVDLYEYRARLASAALFVYLNSNESRTVFTKRSMEHPI</sequence>
<organism evidence="6">
    <name type="scientific">Capitella teleta</name>
    <name type="common">Polychaete worm</name>
    <dbReference type="NCBI Taxonomy" id="283909"/>
    <lineage>
        <taxon>Eukaryota</taxon>
        <taxon>Metazoa</taxon>
        <taxon>Spiralia</taxon>
        <taxon>Lophotrochozoa</taxon>
        <taxon>Annelida</taxon>
        <taxon>Polychaeta</taxon>
        <taxon>Sedentaria</taxon>
        <taxon>Scolecida</taxon>
        <taxon>Capitellidae</taxon>
        <taxon>Capitella</taxon>
    </lineage>
</organism>
<keyword evidence="8" id="KW-1185">Reference proteome</keyword>
<dbReference type="SUPFAM" id="SSF160909">
    <property type="entry name" value="ATP12-like"/>
    <property type="match status" value="1"/>
</dbReference>
<gene>
    <name evidence="6" type="ORF">CAPTEDRAFT_114697</name>
</gene>
<comment type="subcellular location">
    <subcellularLocation>
        <location evidence="1">Mitochondrion</location>
    </subcellularLocation>
</comment>
<evidence type="ECO:0000256" key="5">
    <source>
        <dbReference type="ARBA" id="ARBA00023186"/>
    </source>
</evidence>
<dbReference type="InterPro" id="IPR011419">
    <property type="entry name" value="ATP12_ATP_synth-F1-assembly"/>
</dbReference>
<dbReference type="Gene3D" id="1.10.3580.10">
    <property type="entry name" value="ATP12 ATPase"/>
    <property type="match status" value="1"/>
</dbReference>
<evidence type="ECO:0000313" key="8">
    <source>
        <dbReference type="Proteomes" id="UP000014760"/>
    </source>
</evidence>
<comment type="similarity">
    <text evidence="2">Belongs to the ATP12 family.</text>
</comment>
<evidence type="ECO:0000256" key="4">
    <source>
        <dbReference type="ARBA" id="ARBA00023128"/>
    </source>
</evidence>
<dbReference type="Gene3D" id="3.30.2180.10">
    <property type="entry name" value="ATP12-like"/>
    <property type="match status" value="1"/>
</dbReference>
<dbReference type="GO" id="GO:0033615">
    <property type="term" value="P:mitochondrial proton-transporting ATP synthase complex assembly"/>
    <property type="evidence" value="ECO:0007669"/>
    <property type="project" value="TreeGrafter"/>
</dbReference>
<dbReference type="EMBL" id="KB296106">
    <property type="protein sequence ID" value="ELU12261.1"/>
    <property type="molecule type" value="Genomic_DNA"/>
</dbReference>
<dbReference type="OrthoDB" id="5673at2759"/>
<proteinExistence type="inferred from homology"/>
<dbReference type="InterPro" id="IPR023335">
    <property type="entry name" value="ATP12_ortho_dom_sf"/>
</dbReference>
<keyword evidence="3" id="KW-0809">Transit peptide</keyword>
<dbReference type="Pfam" id="PF07542">
    <property type="entry name" value="ATP12"/>
    <property type="match status" value="1"/>
</dbReference>
<dbReference type="AlphaFoldDB" id="R7V7B5"/>
<evidence type="ECO:0000256" key="1">
    <source>
        <dbReference type="ARBA" id="ARBA00004173"/>
    </source>
</evidence>
<keyword evidence="4" id="KW-0496">Mitochondrion</keyword>
<dbReference type="FunCoup" id="R7V7B5">
    <property type="interactions" value="1739"/>
</dbReference>
<keyword evidence="5" id="KW-0143">Chaperone</keyword>
<dbReference type="GO" id="GO:0005739">
    <property type="term" value="C:mitochondrion"/>
    <property type="evidence" value="ECO:0007669"/>
    <property type="project" value="UniProtKB-SubCell"/>
</dbReference>
<name>R7V7B5_CAPTE</name>
<dbReference type="OMA" id="WDPVLHW"/>
<dbReference type="PANTHER" id="PTHR21013:SF10">
    <property type="entry name" value="ATP SYNTHASE MITOCHONDRIAL F1 COMPLEX ASSEMBLY FACTOR 2"/>
    <property type="match status" value="1"/>
</dbReference>
<dbReference type="HOGENOM" id="CLU_047893_2_0_1"/>